<keyword evidence="2" id="KW-1185">Reference proteome</keyword>
<evidence type="ECO:0008006" key="3">
    <source>
        <dbReference type="Google" id="ProtNLM"/>
    </source>
</evidence>
<protein>
    <recommendedName>
        <fullName evidence="3">F-box domain-containing protein</fullName>
    </recommendedName>
</protein>
<dbReference type="AlphaFoldDB" id="S8E9Y2"/>
<dbReference type="InterPro" id="IPR032675">
    <property type="entry name" value="LRR_dom_sf"/>
</dbReference>
<reference evidence="1 2" key="1">
    <citation type="journal article" date="2012" name="Science">
        <title>The Paleozoic origin of enzymatic lignin decomposition reconstructed from 31 fungal genomes.</title>
        <authorList>
            <person name="Floudas D."/>
            <person name="Binder M."/>
            <person name="Riley R."/>
            <person name="Barry K."/>
            <person name="Blanchette R.A."/>
            <person name="Henrissat B."/>
            <person name="Martinez A.T."/>
            <person name="Otillar R."/>
            <person name="Spatafora J.W."/>
            <person name="Yadav J.S."/>
            <person name="Aerts A."/>
            <person name="Benoit I."/>
            <person name="Boyd A."/>
            <person name="Carlson A."/>
            <person name="Copeland A."/>
            <person name="Coutinho P.M."/>
            <person name="de Vries R.P."/>
            <person name="Ferreira P."/>
            <person name="Findley K."/>
            <person name="Foster B."/>
            <person name="Gaskell J."/>
            <person name="Glotzer D."/>
            <person name="Gorecki P."/>
            <person name="Heitman J."/>
            <person name="Hesse C."/>
            <person name="Hori C."/>
            <person name="Igarashi K."/>
            <person name="Jurgens J.A."/>
            <person name="Kallen N."/>
            <person name="Kersten P."/>
            <person name="Kohler A."/>
            <person name="Kuees U."/>
            <person name="Kumar T.K.A."/>
            <person name="Kuo A."/>
            <person name="LaButti K."/>
            <person name="Larrondo L.F."/>
            <person name="Lindquist E."/>
            <person name="Ling A."/>
            <person name="Lombard V."/>
            <person name="Lucas S."/>
            <person name="Lundell T."/>
            <person name="Martin R."/>
            <person name="McLaughlin D.J."/>
            <person name="Morgenstern I."/>
            <person name="Morin E."/>
            <person name="Murat C."/>
            <person name="Nagy L.G."/>
            <person name="Nolan M."/>
            <person name="Ohm R.A."/>
            <person name="Patyshakuliyeva A."/>
            <person name="Rokas A."/>
            <person name="Ruiz-Duenas F.J."/>
            <person name="Sabat G."/>
            <person name="Salamov A."/>
            <person name="Samejima M."/>
            <person name="Schmutz J."/>
            <person name="Slot J.C."/>
            <person name="St John F."/>
            <person name="Stenlid J."/>
            <person name="Sun H."/>
            <person name="Sun S."/>
            <person name="Syed K."/>
            <person name="Tsang A."/>
            <person name="Wiebenga A."/>
            <person name="Young D."/>
            <person name="Pisabarro A."/>
            <person name="Eastwood D.C."/>
            <person name="Martin F."/>
            <person name="Cullen D."/>
            <person name="Grigoriev I.V."/>
            <person name="Hibbett D.S."/>
        </authorList>
    </citation>
    <scope>NUCLEOTIDE SEQUENCE</scope>
    <source>
        <strain evidence="2">FP-58527</strain>
    </source>
</reference>
<organism evidence="1 2">
    <name type="scientific">Fomitopsis schrenkii</name>
    <name type="common">Brown rot fungus</name>
    <dbReference type="NCBI Taxonomy" id="2126942"/>
    <lineage>
        <taxon>Eukaryota</taxon>
        <taxon>Fungi</taxon>
        <taxon>Dikarya</taxon>
        <taxon>Basidiomycota</taxon>
        <taxon>Agaricomycotina</taxon>
        <taxon>Agaricomycetes</taxon>
        <taxon>Polyporales</taxon>
        <taxon>Fomitopsis</taxon>
    </lineage>
</organism>
<dbReference type="EMBL" id="KE504139">
    <property type="protein sequence ID" value="EPT01782.1"/>
    <property type="molecule type" value="Genomic_DNA"/>
</dbReference>
<name>S8E9Y2_FOMSC</name>
<evidence type="ECO:0000313" key="1">
    <source>
        <dbReference type="EMBL" id="EPT01782.1"/>
    </source>
</evidence>
<dbReference type="SUPFAM" id="SSF52047">
    <property type="entry name" value="RNI-like"/>
    <property type="match status" value="1"/>
</dbReference>
<dbReference type="HOGENOM" id="CLU_959892_0_0_1"/>
<dbReference type="InParanoid" id="S8E9Y2"/>
<proteinExistence type="predicted"/>
<dbReference type="OrthoDB" id="2921803at2759"/>
<dbReference type="Proteomes" id="UP000015241">
    <property type="component" value="Unassembled WGS sequence"/>
</dbReference>
<dbReference type="Gene3D" id="3.80.10.10">
    <property type="entry name" value="Ribonuclease Inhibitor"/>
    <property type="match status" value="1"/>
</dbReference>
<sequence>MILVEGFPEIELERDNRDPVLFDPSGKSTAYWFDTVLPEMRVGGLTALKSLSLRGLEWESLSSSSQRSIVELCRRLRSLEVITWDPLCITSTAVIQLLSVATSLQHFALSFSARGIIHSIKPGQLSSQSETDSDATLALQSLEINNSIGCYLQDLPLHFSSLLITEVSLRGVGKTDVEALISFLKACAPSLQQLSLRMHDLWCVVAQGGLSCATSLRNLTLDASMACIPSIVRQITSPHLTDFNVKIHIPRVAHLLALDHGQERFDFAQSLTTGPLATTRPRVSILLLSNVDWTPQTESLHLFRWRSVLLEDLVSLREEGRLRIMRCFEDPQTHEEVMSEL</sequence>
<evidence type="ECO:0000313" key="2">
    <source>
        <dbReference type="Proteomes" id="UP000015241"/>
    </source>
</evidence>
<gene>
    <name evidence="1" type="ORF">FOMPIDRAFT_91621</name>
</gene>
<accession>S8E9Y2</accession>